<organism evidence="3 4">
    <name type="scientific">Candidatus Aphodosoma intestinipullorum</name>
    <dbReference type="NCBI Taxonomy" id="2840674"/>
    <lineage>
        <taxon>Bacteria</taxon>
        <taxon>Pseudomonadati</taxon>
        <taxon>Bacteroidota</taxon>
        <taxon>Bacteroidia</taxon>
        <taxon>Bacteroidales</taxon>
        <taxon>Candidatus Aphodosoma</taxon>
    </lineage>
</organism>
<dbReference type="EMBL" id="JADIMV010000061">
    <property type="protein sequence ID" value="MBO8439740.1"/>
    <property type="molecule type" value="Genomic_DNA"/>
</dbReference>
<dbReference type="CDD" id="cd06850">
    <property type="entry name" value="biotinyl_domain"/>
    <property type="match status" value="1"/>
</dbReference>
<comment type="caution">
    <text evidence="3">The sequence shown here is derived from an EMBL/GenBank/DDBJ whole genome shotgun (WGS) entry which is preliminary data.</text>
</comment>
<accession>A0A940IEG7</accession>
<proteinExistence type="predicted"/>
<dbReference type="InterPro" id="IPR011053">
    <property type="entry name" value="Single_hybrid_motif"/>
</dbReference>
<reference evidence="3" key="2">
    <citation type="journal article" date="2021" name="PeerJ">
        <title>Extensive microbial diversity within the chicken gut microbiome revealed by metagenomics and culture.</title>
        <authorList>
            <person name="Gilroy R."/>
            <person name="Ravi A."/>
            <person name="Getino M."/>
            <person name="Pursley I."/>
            <person name="Horton D.L."/>
            <person name="Alikhan N.F."/>
            <person name="Baker D."/>
            <person name="Gharbi K."/>
            <person name="Hall N."/>
            <person name="Watson M."/>
            <person name="Adriaenssens E.M."/>
            <person name="Foster-Nyarko E."/>
            <person name="Jarju S."/>
            <person name="Secka A."/>
            <person name="Antonio M."/>
            <person name="Oren A."/>
            <person name="Chaudhuri R.R."/>
            <person name="La Ragione R."/>
            <person name="Hildebrand F."/>
            <person name="Pallen M.J."/>
        </authorList>
    </citation>
    <scope>NUCLEOTIDE SEQUENCE</scope>
    <source>
        <strain evidence="3">3924</strain>
    </source>
</reference>
<feature type="domain" description="Lipoyl-binding" evidence="2">
    <location>
        <begin position="33"/>
        <end position="108"/>
    </location>
</feature>
<evidence type="ECO:0000259" key="2">
    <source>
        <dbReference type="PROSITE" id="PS50968"/>
    </source>
</evidence>
<dbReference type="AlphaFoldDB" id="A0A940IEG7"/>
<dbReference type="SUPFAM" id="SSF51230">
    <property type="entry name" value="Single hybrid motif"/>
    <property type="match status" value="1"/>
</dbReference>
<dbReference type="InterPro" id="IPR050709">
    <property type="entry name" value="Biotin_Carboxyl_Carrier/Decarb"/>
</dbReference>
<reference evidence="3" key="1">
    <citation type="submission" date="2020-10" db="EMBL/GenBank/DDBJ databases">
        <authorList>
            <person name="Gilroy R."/>
        </authorList>
    </citation>
    <scope>NUCLEOTIDE SEQUENCE</scope>
    <source>
        <strain evidence="3">3924</strain>
    </source>
</reference>
<dbReference type="Gene3D" id="2.40.50.100">
    <property type="match status" value="1"/>
</dbReference>
<protein>
    <submittedName>
        <fullName evidence="3">Acetyl-CoA carboxylase biotin carboxyl carrier protein subunit</fullName>
    </submittedName>
</protein>
<dbReference type="Pfam" id="PF00364">
    <property type="entry name" value="Biotin_lipoyl"/>
    <property type="match status" value="1"/>
</dbReference>
<evidence type="ECO:0000313" key="3">
    <source>
        <dbReference type="EMBL" id="MBO8439740.1"/>
    </source>
</evidence>
<dbReference type="PANTHER" id="PTHR45266">
    <property type="entry name" value="OXALOACETATE DECARBOXYLASE ALPHA CHAIN"/>
    <property type="match status" value="1"/>
</dbReference>
<keyword evidence="1" id="KW-0092">Biotin</keyword>
<sequence>MTELKDNTGLVDFAVTARKYKTLLTEKFRNRKVWEAPNEKEVRSHIPGTIVKICVSEGQEVKAGTLLLIHEAMKMQNRVEMPYDGRISKINVTEGEKIPKDFVMIEIA</sequence>
<dbReference type="FunFam" id="2.40.50.100:FF:000003">
    <property type="entry name" value="Acetyl-CoA carboxylase biotin carboxyl carrier protein"/>
    <property type="match status" value="1"/>
</dbReference>
<dbReference type="InterPro" id="IPR000089">
    <property type="entry name" value="Biotin_lipoyl"/>
</dbReference>
<evidence type="ECO:0000313" key="4">
    <source>
        <dbReference type="Proteomes" id="UP000712007"/>
    </source>
</evidence>
<dbReference type="Proteomes" id="UP000712007">
    <property type="component" value="Unassembled WGS sequence"/>
</dbReference>
<gene>
    <name evidence="3" type="ORF">IAC51_03730</name>
</gene>
<dbReference type="PROSITE" id="PS50968">
    <property type="entry name" value="BIOTINYL_LIPOYL"/>
    <property type="match status" value="1"/>
</dbReference>
<dbReference type="PANTHER" id="PTHR45266:SF3">
    <property type="entry name" value="OXALOACETATE DECARBOXYLASE ALPHA CHAIN"/>
    <property type="match status" value="1"/>
</dbReference>
<name>A0A940IEG7_9BACT</name>
<evidence type="ECO:0000256" key="1">
    <source>
        <dbReference type="ARBA" id="ARBA00023267"/>
    </source>
</evidence>